<evidence type="ECO:0000313" key="4">
    <source>
        <dbReference type="Proteomes" id="UP000663829"/>
    </source>
</evidence>
<keyword evidence="1" id="KW-1133">Transmembrane helix</keyword>
<dbReference type="Proteomes" id="UP000663829">
    <property type="component" value="Unassembled WGS sequence"/>
</dbReference>
<proteinExistence type="predicted"/>
<dbReference type="AlphaFoldDB" id="A0A815YN63"/>
<organism evidence="2 4">
    <name type="scientific">Didymodactylos carnosus</name>
    <dbReference type="NCBI Taxonomy" id="1234261"/>
    <lineage>
        <taxon>Eukaryota</taxon>
        <taxon>Metazoa</taxon>
        <taxon>Spiralia</taxon>
        <taxon>Gnathifera</taxon>
        <taxon>Rotifera</taxon>
        <taxon>Eurotatoria</taxon>
        <taxon>Bdelloidea</taxon>
        <taxon>Philodinida</taxon>
        <taxon>Philodinidae</taxon>
        <taxon>Didymodactylos</taxon>
    </lineage>
</organism>
<name>A0A815YN63_9BILA</name>
<comment type="caution">
    <text evidence="2">The sequence shown here is derived from an EMBL/GenBank/DDBJ whole genome shotgun (WGS) entry which is preliminary data.</text>
</comment>
<dbReference type="EMBL" id="CAJOBC010095974">
    <property type="protein sequence ID" value="CAF4436618.1"/>
    <property type="molecule type" value="Genomic_DNA"/>
</dbReference>
<sequence>MDNSSDSDHAVISYSNVAAIGVGVALVVARAICSNYKVIRDNMSSLMIDESIGTTDNIDWNCLTIPAETQGCSQARVFSKLAGRPLVTTGKSERDGRKFQTIYEGFKIGKEIAKKIGDGKCLGYRQNRESPYEWLSYDQVEQGTIEIGSGLIHIGENFGQKTFKNAMLGQVTYTPPSVASFNALENLSSLNQTSPSVNSIITSSTSTSGATFNKLTGHLNDPSQKQQIRQILNNHAQIFDISKITQARTNIRHPINTGDSLPISSCPYPKTIQQRREMQEEIQKMMQNG</sequence>
<evidence type="ECO:0000313" key="2">
    <source>
        <dbReference type="EMBL" id="CAF1572777.1"/>
    </source>
</evidence>
<protein>
    <submittedName>
        <fullName evidence="2">Uncharacterized protein</fullName>
    </submittedName>
</protein>
<accession>A0A815YN63</accession>
<reference evidence="2" key="1">
    <citation type="submission" date="2021-02" db="EMBL/GenBank/DDBJ databases">
        <authorList>
            <person name="Nowell W R."/>
        </authorList>
    </citation>
    <scope>NUCLEOTIDE SEQUENCE</scope>
</reference>
<evidence type="ECO:0000313" key="3">
    <source>
        <dbReference type="EMBL" id="CAF4436618.1"/>
    </source>
</evidence>
<keyword evidence="4" id="KW-1185">Reference proteome</keyword>
<keyword evidence="1" id="KW-0812">Transmembrane</keyword>
<feature type="transmembrane region" description="Helical" evidence="1">
    <location>
        <begin position="12"/>
        <end position="33"/>
    </location>
</feature>
<dbReference type="EMBL" id="CAJNOQ010030122">
    <property type="protein sequence ID" value="CAF1572777.1"/>
    <property type="molecule type" value="Genomic_DNA"/>
</dbReference>
<dbReference type="Proteomes" id="UP000681722">
    <property type="component" value="Unassembled WGS sequence"/>
</dbReference>
<keyword evidence="1" id="KW-0472">Membrane</keyword>
<evidence type="ECO:0000256" key="1">
    <source>
        <dbReference type="SAM" id="Phobius"/>
    </source>
</evidence>
<gene>
    <name evidence="2" type="ORF">GPM918_LOCUS40512</name>
    <name evidence="3" type="ORF">SRO942_LOCUS41462</name>
</gene>